<name>A0A919FEK4_9ACTN</name>
<evidence type="ECO:0000313" key="1">
    <source>
        <dbReference type="EMBL" id="GHH62925.1"/>
    </source>
</evidence>
<evidence type="ECO:0000313" key="2">
    <source>
        <dbReference type="Proteomes" id="UP000617734"/>
    </source>
</evidence>
<reference evidence="1" key="1">
    <citation type="journal article" date="2014" name="Int. J. Syst. Evol. Microbiol.">
        <title>Complete genome sequence of Corynebacterium casei LMG S-19264T (=DSM 44701T), isolated from a smear-ripened cheese.</title>
        <authorList>
            <consortium name="US DOE Joint Genome Institute (JGI-PGF)"/>
            <person name="Walter F."/>
            <person name="Albersmeier A."/>
            <person name="Kalinowski J."/>
            <person name="Ruckert C."/>
        </authorList>
    </citation>
    <scope>NUCLEOTIDE SEQUENCE</scope>
    <source>
        <strain evidence="1">JCM 4646</strain>
    </source>
</reference>
<evidence type="ECO:0008006" key="3">
    <source>
        <dbReference type="Google" id="ProtNLM"/>
    </source>
</evidence>
<protein>
    <recommendedName>
        <fullName evidence="3">Iron-sulfur protein</fullName>
    </recommendedName>
</protein>
<sequence length="281" mass="30337">MPDTRSIRPGAVDLLGGTYRRLAARCPSLRAELTTAQGPGDTPGRDWAAMAGLEHHRDRLIAGEAARILAGHDRAPREHVAASRLLHHYLWTVCLLVSGPWYLERRVPRIRPEDLWIDPADGGLALRPGAFACLPDDPAAGLPGARVLAGEDELRAELRAAVADHVTPVLAAFQGPLKRGPRALWGMVTDDLVSGIWYLGRMLGEEEAAVAAATALLPGDTPPFPGAAAFRTLPGTEGRQHLTRTRLGCCLYYAVRPAESCLTCPRTGDAERVRRLELPVP</sequence>
<dbReference type="RefSeq" id="WP_190209676.1">
    <property type="nucleotide sequence ID" value="NZ_BNBO01000004.1"/>
</dbReference>
<keyword evidence="2" id="KW-1185">Reference proteome</keyword>
<dbReference type="GeneID" id="95351660"/>
<reference evidence="1" key="2">
    <citation type="submission" date="2020-09" db="EMBL/GenBank/DDBJ databases">
        <authorList>
            <person name="Sun Q."/>
            <person name="Ohkuma M."/>
        </authorList>
    </citation>
    <scope>NUCLEOTIDE SEQUENCE</scope>
    <source>
        <strain evidence="1">JCM 4646</strain>
    </source>
</reference>
<dbReference type="Proteomes" id="UP000617734">
    <property type="component" value="Unassembled WGS sequence"/>
</dbReference>
<organism evidence="1 2">
    <name type="scientific">Kitasatospora indigofera</name>
    <dbReference type="NCBI Taxonomy" id="67307"/>
    <lineage>
        <taxon>Bacteria</taxon>
        <taxon>Bacillati</taxon>
        <taxon>Actinomycetota</taxon>
        <taxon>Actinomycetes</taxon>
        <taxon>Kitasatosporales</taxon>
        <taxon>Streptomycetaceae</taxon>
        <taxon>Kitasatospora</taxon>
    </lineage>
</organism>
<dbReference type="EMBL" id="BNBO01000004">
    <property type="protein sequence ID" value="GHH62925.1"/>
    <property type="molecule type" value="Genomic_DNA"/>
</dbReference>
<proteinExistence type="predicted"/>
<comment type="caution">
    <text evidence="1">The sequence shown here is derived from an EMBL/GenBank/DDBJ whole genome shotgun (WGS) entry which is preliminary data.</text>
</comment>
<accession>A0A919FEK4</accession>
<gene>
    <name evidence="1" type="ORF">GCM10018781_11560</name>
</gene>
<dbReference type="AlphaFoldDB" id="A0A919FEK4"/>